<protein>
    <recommendedName>
        <fullName evidence="8">NAD kinase</fullName>
        <ecNumber evidence="8">2.7.1.23</ecNumber>
    </recommendedName>
    <alternativeName>
        <fullName evidence="8">ATP-dependent NAD kinase</fullName>
    </alternativeName>
</protein>
<keyword evidence="1 8" id="KW-0808">Transferase</keyword>
<evidence type="ECO:0000313" key="10">
    <source>
        <dbReference type="Proteomes" id="UP000033115"/>
    </source>
</evidence>
<dbReference type="STRING" id="1548.CSCA_3063"/>
<gene>
    <name evidence="8" type="primary">nadK</name>
    <name evidence="9" type="ORF">CSCA_3063</name>
</gene>
<comment type="caution">
    <text evidence="8">Lacks conserved residue(s) required for the propagation of feature annotation.</text>
</comment>
<dbReference type="InterPro" id="IPR017438">
    <property type="entry name" value="ATP-NAD_kinase_N"/>
</dbReference>
<dbReference type="GO" id="GO:0006741">
    <property type="term" value="P:NADP+ biosynthetic process"/>
    <property type="evidence" value="ECO:0007669"/>
    <property type="project" value="UniProtKB-UniRule"/>
</dbReference>
<dbReference type="Gene3D" id="3.40.50.10330">
    <property type="entry name" value="Probable inorganic polyphosphate/atp-NAD kinase, domain 1"/>
    <property type="match status" value="1"/>
</dbReference>
<dbReference type="GO" id="GO:0005737">
    <property type="term" value="C:cytoplasm"/>
    <property type="evidence" value="ECO:0007669"/>
    <property type="project" value="UniProtKB-SubCell"/>
</dbReference>
<dbReference type="Pfam" id="PF20143">
    <property type="entry name" value="NAD_kinase_C"/>
    <property type="match status" value="1"/>
</dbReference>
<accession>A0A0E3M8S7</accession>
<evidence type="ECO:0000256" key="3">
    <source>
        <dbReference type="ARBA" id="ARBA00022777"/>
    </source>
</evidence>
<dbReference type="GO" id="GO:0051287">
    <property type="term" value="F:NAD binding"/>
    <property type="evidence" value="ECO:0007669"/>
    <property type="project" value="UniProtKB-ARBA"/>
</dbReference>
<dbReference type="Gene3D" id="2.60.200.30">
    <property type="entry name" value="Probable inorganic polyphosphate/atp-NAD kinase, domain 2"/>
    <property type="match status" value="1"/>
</dbReference>
<evidence type="ECO:0000313" key="9">
    <source>
        <dbReference type="EMBL" id="AKA70188.1"/>
    </source>
</evidence>
<sequence>MKNIGINVNTTKDQRRKMLDFILKTIYNECKDVNISVYEDCIGLNEKKSYELDMIIVLGGDGTILNTARHIAKYDVPIFGINIGHLGFLAQVESSNISYAIKSIFNGDYVVEERTMLQCSYEKDGVVNQHVGLNDVVLSKGVLARIVKYKIYIDNKYYNSFAADGIIISTPTGSTAYSLSAGGPIIYPTLDNFVLTPMYSQTVGARTIVLDGKSNISINFPKNDENIFLSIDGQEWIEVDKAQSVNVCSAKNKCKLVKLNSNDYFDTLRKKVTFRSKGYEGEEYESNKTCQNT</sequence>
<evidence type="ECO:0000256" key="1">
    <source>
        <dbReference type="ARBA" id="ARBA00022679"/>
    </source>
</evidence>
<evidence type="ECO:0000256" key="5">
    <source>
        <dbReference type="ARBA" id="ARBA00022857"/>
    </source>
</evidence>
<feature type="binding site" evidence="8">
    <location>
        <position position="234"/>
    </location>
    <ligand>
        <name>NAD(+)</name>
        <dbReference type="ChEBI" id="CHEBI:57540"/>
    </ligand>
</feature>
<dbReference type="Pfam" id="PF01513">
    <property type="entry name" value="NAD_kinase"/>
    <property type="match status" value="1"/>
</dbReference>
<keyword evidence="4 8" id="KW-0067">ATP-binding</keyword>
<dbReference type="GO" id="GO:0003951">
    <property type="term" value="F:NAD+ kinase activity"/>
    <property type="evidence" value="ECO:0007669"/>
    <property type="project" value="UniProtKB-UniRule"/>
</dbReference>
<evidence type="ECO:0000256" key="6">
    <source>
        <dbReference type="ARBA" id="ARBA00023027"/>
    </source>
</evidence>
<dbReference type="KEGG" id="csq:CSCA_3063"/>
<dbReference type="EMBL" id="CP009933">
    <property type="protein sequence ID" value="AKA70188.1"/>
    <property type="molecule type" value="Genomic_DNA"/>
</dbReference>
<evidence type="ECO:0000256" key="2">
    <source>
        <dbReference type="ARBA" id="ARBA00022741"/>
    </source>
</evidence>
<feature type="binding site" evidence="8">
    <location>
        <begin position="61"/>
        <end position="62"/>
    </location>
    <ligand>
        <name>NAD(+)</name>
        <dbReference type="ChEBI" id="CHEBI:57540"/>
    </ligand>
</feature>
<keyword evidence="10" id="KW-1185">Reference proteome</keyword>
<proteinExistence type="inferred from homology"/>
<comment type="catalytic activity">
    <reaction evidence="7 8">
        <text>NAD(+) + ATP = ADP + NADP(+) + H(+)</text>
        <dbReference type="Rhea" id="RHEA:18629"/>
        <dbReference type="ChEBI" id="CHEBI:15378"/>
        <dbReference type="ChEBI" id="CHEBI:30616"/>
        <dbReference type="ChEBI" id="CHEBI:57540"/>
        <dbReference type="ChEBI" id="CHEBI:58349"/>
        <dbReference type="ChEBI" id="CHEBI:456216"/>
        <dbReference type="EC" id="2.7.1.23"/>
    </reaction>
</comment>
<comment type="subcellular location">
    <subcellularLocation>
        <location evidence="8">Cytoplasm</location>
    </subcellularLocation>
</comment>
<dbReference type="AlphaFoldDB" id="A0A0E3M8S7"/>
<reference evidence="9 10" key="1">
    <citation type="journal article" date="2015" name="J. Biotechnol.">
        <title>Complete genome sequence of a malodorant-producing acetogen, Clostridium scatologenes ATCC 25775(T).</title>
        <authorList>
            <person name="Zhu Z."/>
            <person name="Guo T."/>
            <person name="Zheng H."/>
            <person name="Song T."/>
            <person name="Ouyang P."/>
            <person name="Xie J."/>
        </authorList>
    </citation>
    <scope>NUCLEOTIDE SEQUENCE [LARGE SCALE GENOMIC DNA]</scope>
    <source>
        <strain evidence="9 10">ATCC 25775</strain>
    </source>
</reference>
<keyword evidence="6 8" id="KW-0520">NAD</keyword>
<dbReference type="PANTHER" id="PTHR20275:SF0">
    <property type="entry name" value="NAD KINASE"/>
    <property type="match status" value="1"/>
</dbReference>
<dbReference type="InterPro" id="IPR016064">
    <property type="entry name" value="NAD/diacylglycerol_kinase_sf"/>
</dbReference>
<dbReference type="GO" id="GO:0019674">
    <property type="term" value="P:NAD+ metabolic process"/>
    <property type="evidence" value="ECO:0007669"/>
    <property type="project" value="InterPro"/>
</dbReference>
<comment type="similarity">
    <text evidence="8">Belongs to the NAD kinase family.</text>
</comment>
<feature type="active site" description="Proton acceptor" evidence="8">
    <location>
        <position position="61"/>
    </location>
</feature>
<dbReference type="Proteomes" id="UP000033115">
    <property type="component" value="Chromosome"/>
</dbReference>
<organism evidence="9 10">
    <name type="scientific">Clostridium scatologenes</name>
    <dbReference type="NCBI Taxonomy" id="1548"/>
    <lineage>
        <taxon>Bacteria</taxon>
        <taxon>Bacillati</taxon>
        <taxon>Bacillota</taxon>
        <taxon>Clostridia</taxon>
        <taxon>Eubacteriales</taxon>
        <taxon>Clostridiaceae</taxon>
        <taxon>Clostridium</taxon>
    </lineage>
</organism>
<dbReference type="HOGENOM" id="CLU_008831_0_1_9"/>
<feature type="binding site" evidence="8">
    <location>
        <position position="145"/>
    </location>
    <ligand>
        <name>NAD(+)</name>
        <dbReference type="ChEBI" id="CHEBI:57540"/>
    </ligand>
</feature>
<dbReference type="PANTHER" id="PTHR20275">
    <property type="entry name" value="NAD KINASE"/>
    <property type="match status" value="1"/>
</dbReference>
<dbReference type="HAMAP" id="MF_00361">
    <property type="entry name" value="NAD_kinase"/>
    <property type="match status" value="1"/>
</dbReference>
<dbReference type="InterPro" id="IPR017437">
    <property type="entry name" value="ATP-NAD_kinase_PpnK-typ_C"/>
</dbReference>
<dbReference type="InterPro" id="IPR002504">
    <property type="entry name" value="NADK"/>
</dbReference>
<keyword evidence="5 8" id="KW-0521">NADP</keyword>
<evidence type="ECO:0000256" key="8">
    <source>
        <dbReference type="HAMAP-Rule" id="MF_00361"/>
    </source>
</evidence>
<dbReference type="GO" id="GO:0005524">
    <property type="term" value="F:ATP binding"/>
    <property type="evidence" value="ECO:0007669"/>
    <property type="project" value="UniProtKB-KW"/>
</dbReference>
<feature type="binding site" evidence="8">
    <location>
        <begin position="134"/>
        <end position="135"/>
    </location>
    <ligand>
        <name>NAD(+)</name>
        <dbReference type="ChEBI" id="CHEBI:57540"/>
    </ligand>
</feature>
<feature type="binding site" evidence="8">
    <location>
        <begin position="175"/>
        <end position="180"/>
    </location>
    <ligand>
        <name>NAD(+)</name>
        <dbReference type="ChEBI" id="CHEBI:57540"/>
    </ligand>
</feature>
<keyword evidence="2 8" id="KW-0547">Nucleotide-binding</keyword>
<keyword evidence="3 8" id="KW-0418">Kinase</keyword>
<dbReference type="EC" id="2.7.1.23" evidence="8"/>
<feature type="binding site" evidence="8">
    <location>
        <position position="164"/>
    </location>
    <ligand>
        <name>NAD(+)</name>
        <dbReference type="ChEBI" id="CHEBI:57540"/>
    </ligand>
</feature>
<keyword evidence="8" id="KW-0963">Cytoplasm</keyword>
<dbReference type="GO" id="GO:0046872">
    <property type="term" value="F:metal ion binding"/>
    <property type="evidence" value="ECO:0007669"/>
    <property type="project" value="UniProtKB-UniRule"/>
</dbReference>
<name>A0A0E3M8S7_CLOSL</name>
<evidence type="ECO:0000256" key="7">
    <source>
        <dbReference type="ARBA" id="ARBA00047925"/>
    </source>
</evidence>
<comment type="cofactor">
    <cofactor evidence="8">
        <name>a divalent metal cation</name>
        <dbReference type="ChEBI" id="CHEBI:60240"/>
    </cofactor>
</comment>
<dbReference type="RefSeq" id="WP_029160977.1">
    <property type="nucleotide sequence ID" value="NZ_CP009933.1"/>
</dbReference>
<dbReference type="SUPFAM" id="SSF111331">
    <property type="entry name" value="NAD kinase/diacylglycerol kinase-like"/>
    <property type="match status" value="1"/>
</dbReference>
<comment type="function">
    <text evidence="8">Involved in the regulation of the intracellular balance of NAD and NADP, and is a key enzyme in the biosynthesis of NADP. Catalyzes specifically the phosphorylation on 2'-hydroxyl of the adenosine moiety of NAD to yield NADP.</text>
</comment>
<evidence type="ECO:0000256" key="4">
    <source>
        <dbReference type="ARBA" id="ARBA00022840"/>
    </source>
</evidence>